<proteinExistence type="predicted"/>
<gene>
    <name evidence="1" type="ORF">Lalb_Chr17g0340371</name>
</gene>
<dbReference type="PANTHER" id="PTHR36034">
    <property type="entry name" value="EXPRESSED PROTEIN"/>
    <property type="match status" value="1"/>
</dbReference>
<keyword evidence="2" id="KW-1185">Reference proteome</keyword>
<evidence type="ECO:0000313" key="2">
    <source>
        <dbReference type="Proteomes" id="UP000447434"/>
    </source>
</evidence>
<protein>
    <submittedName>
        <fullName evidence="1">Uncharacterized protein</fullName>
    </submittedName>
</protein>
<reference evidence="2" key="1">
    <citation type="journal article" date="2020" name="Nat. Commun.">
        <title>Genome sequence of the cluster root forming white lupin.</title>
        <authorList>
            <person name="Hufnagel B."/>
            <person name="Marques A."/>
            <person name="Soriano A."/>
            <person name="Marques L."/>
            <person name="Divol F."/>
            <person name="Doumas P."/>
            <person name="Sallet E."/>
            <person name="Mancinotti D."/>
            <person name="Carrere S."/>
            <person name="Marande W."/>
            <person name="Arribat S."/>
            <person name="Keller J."/>
            <person name="Huneau C."/>
            <person name="Blein T."/>
            <person name="Aime D."/>
            <person name="Laguerre M."/>
            <person name="Taylor J."/>
            <person name="Schubert V."/>
            <person name="Nelson M."/>
            <person name="Geu-Flores F."/>
            <person name="Crespi M."/>
            <person name="Gallardo-Guerrero K."/>
            <person name="Delaux P.-M."/>
            <person name="Salse J."/>
            <person name="Berges H."/>
            <person name="Guyot R."/>
            <person name="Gouzy J."/>
            <person name="Peret B."/>
        </authorList>
    </citation>
    <scope>NUCLEOTIDE SEQUENCE [LARGE SCALE GENOMIC DNA]</scope>
    <source>
        <strain evidence="2">cv. Amiga</strain>
    </source>
</reference>
<comment type="caution">
    <text evidence="1">The sequence shown here is derived from an EMBL/GenBank/DDBJ whole genome shotgun (WGS) entry which is preliminary data.</text>
</comment>
<organism evidence="1 2">
    <name type="scientific">Lupinus albus</name>
    <name type="common">White lupine</name>
    <name type="synonym">Lupinus termis</name>
    <dbReference type="NCBI Taxonomy" id="3870"/>
    <lineage>
        <taxon>Eukaryota</taxon>
        <taxon>Viridiplantae</taxon>
        <taxon>Streptophyta</taxon>
        <taxon>Embryophyta</taxon>
        <taxon>Tracheophyta</taxon>
        <taxon>Spermatophyta</taxon>
        <taxon>Magnoliopsida</taxon>
        <taxon>eudicotyledons</taxon>
        <taxon>Gunneridae</taxon>
        <taxon>Pentapetalae</taxon>
        <taxon>rosids</taxon>
        <taxon>fabids</taxon>
        <taxon>Fabales</taxon>
        <taxon>Fabaceae</taxon>
        <taxon>Papilionoideae</taxon>
        <taxon>50 kb inversion clade</taxon>
        <taxon>genistoids sensu lato</taxon>
        <taxon>core genistoids</taxon>
        <taxon>Genisteae</taxon>
        <taxon>Lupinus</taxon>
    </lineage>
</organism>
<dbReference type="Proteomes" id="UP000447434">
    <property type="component" value="Chromosome 17"/>
</dbReference>
<dbReference type="EMBL" id="WOCE01000017">
    <property type="protein sequence ID" value="KAE9595588.1"/>
    <property type="molecule type" value="Genomic_DNA"/>
</dbReference>
<accession>A0A6A4P895</accession>
<sequence length="62" mass="6622">MGHISCIPPQSIATTKLELLPLTDGIITLDSLQIDVKEKGVTYIPECSLKINAISSISKGII</sequence>
<dbReference type="PANTHER" id="PTHR36034:SF2">
    <property type="entry name" value="EXPRESSED PROTEIN"/>
    <property type="match status" value="1"/>
</dbReference>
<name>A0A6A4P895_LUPAL</name>
<dbReference type="OrthoDB" id="1710616at2759"/>
<evidence type="ECO:0000313" key="1">
    <source>
        <dbReference type="EMBL" id="KAE9595588.1"/>
    </source>
</evidence>
<dbReference type="AlphaFoldDB" id="A0A6A4P895"/>